<dbReference type="OrthoDB" id="294541at2759"/>
<sequence length="492" mass="54087">MKHAPSPAGSRSSSIRRSNTAHSTHSNTHANMNQSNNTVLAISDDGDRKTAKALGLAQSEIPDERYLNMVRTKTVGKYNGISLIFNNMTGIGMIQTSLIFQQSGWLPVTLFFLLFFVISSLCGLFIVEAMQAIPGNRYFQGTVEFGTLINFYFGPVAHIIGQMGLYGALQLLAVASVIQSSQTMDNLFIDLFGRTCGVSLGISNVTQSAVEWYCVTDHGDSISPFGNVYMLFTGGYLTVALFVVPMCIFPLTEFVWVQAVTFTLTLGIFFEWIVSSLVNGLHSDYVPVVGDSSGYAGLVGVVMLNYAFVQTIPAWVNVRRPDVNIQESIWMATGSGLGTYLLTGLIPALAYQIPSNSNLISVMTSNGGVVSKVFGYLFSMLVLMTSIPVLLVVNQSNLAQNFKLHPGITKNKFYVLLNIESSVISVGLSYFVPWVLAIPFLTGNYLTNINVWGSLIFVTSANFVVPLIIYLKALWFRKAYNERRCNYRLSFN</sequence>
<evidence type="ECO:0000256" key="1">
    <source>
        <dbReference type="SAM" id="MobiDB-lite"/>
    </source>
</evidence>
<keyword evidence="2" id="KW-0472">Membrane</keyword>
<feature type="region of interest" description="Disordered" evidence="1">
    <location>
        <begin position="1"/>
        <end position="35"/>
    </location>
</feature>
<dbReference type="PANTHER" id="PTHR16189:SF3">
    <property type="entry name" value="AMINO ACID TRANSPORTER TRANSMEMBRANE DOMAIN-CONTAINING PROTEIN"/>
    <property type="match status" value="1"/>
</dbReference>
<feature type="transmembrane region" description="Helical" evidence="2">
    <location>
        <begin position="294"/>
        <end position="316"/>
    </location>
</feature>
<accession>A0A1Y2CXZ4</accession>
<gene>
    <name evidence="3" type="ORF">BCR33DRAFT_397719</name>
</gene>
<feature type="transmembrane region" description="Helical" evidence="2">
    <location>
        <begin position="105"/>
        <end position="127"/>
    </location>
</feature>
<evidence type="ECO:0000256" key="2">
    <source>
        <dbReference type="SAM" id="Phobius"/>
    </source>
</evidence>
<name>A0A1Y2CXZ4_9FUNG</name>
<feature type="transmembrane region" description="Helical" evidence="2">
    <location>
        <begin position="228"/>
        <end position="248"/>
    </location>
</feature>
<feature type="compositionally biased region" description="Polar residues" evidence="1">
    <location>
        <begin position="9"/>
        <end position="35"/>
    </location>
</feature>
<protein>
    <recommendedName>
        <fullName evidence="5">Amino acid transporter transmembrane domain-containing protein</fullName>
    </recommendedName>
</protein>
<comment type="caution">
    <text evidence="3">The sequence shown here is derived from an EMBL/GenBank/DDBJ whole genome shotgun (WGS) entry which is preliminary data.</text>
</comment>
<proteinExistence type="predicted"/>
<organism evidence="3 4">
    <name type="scientific">Rhizoclosmatium globosum</name>
    <dbReference type="NCBI Taxonomy" id="329046"/>
    <lineage>
        <taxon>Eukaryota</taxon>
        <taxon>Fungi</taxon>
        <taxon>Fungi incertae sedis</taxon>
        <taxon>Chytridiomycota</taxon>
        <taxon>Chytridiomycota incertae sedis</taxon>
        <taxon>Chytridiomycetes</taxon>
        <taxon>Chytridiales</taxon>
        <taxon>Chytriomycetaceae</taxon>
        <taxon>Rhizoclosmatium</taxon>
    </lineage>
</organism>
<feature type="transmembrane region" description="Helical" evidence="2">
    <location>
        <begin position="255"/>
        <end position="274"/>
    </location>
</feature>
<dbReference type="STRING" id="329046.A0A1Y2CXZ4"/>
<keyword evidence="4" id="KW-1185">Reference proteome</keyword>
<keyword evidence="2" id="KW-0812">Transmembrane</keyword>
<evidence type="ECO:0000313" key="3">
    <source>
        <dbReference type="EMBL" id="ORY51847.1"/>
    </source>
</evidence>
<feature type="transmembrane region" description="Helical" evidence="2">
    <location>
        <begin position="148"/>
        <end position="178"/>
    </location>
</feature>
<feature type="transmembrane region" description="Helical" evidence="2">
    <location>
        <begin position="413"/>
        <end position="437"/>
    </location>
</feature>
<reference evidence="3 4" key="1">
    <citation type="submission" date="2016-07" db="EMBL/GenBank/DDBJ databases">
        <title>Pervasive Adenine N6-methylation of Active Genes in Fungi.</title>
        <authorList>
            <consortium name="DOE Joint Genome Institute"/>
            <person name="Mondo S.J."/>
            <person name="Dannebaum R.O."/>
            <person name="Kuo R.C."/>
            <person name="Labutti K."/>
            <person name="Haridas S."/>
            <person name="Kuo A."/>
            <person name="Salamov A."/>
            <person name="Ahrendt S.R."/>
            <person name="Lipzen A."/>
            <person name="Sullivan W."/>
            <person name="Andreopoulos W.B."/>
            <person name="Clum A."/>
            <person name="Lindquist E."/>
            <person name="Daum C."/>
            <person name="Ramamoorthy G.K."/>
            <person name="Gryganskyi A."/>
            <person name="Culley D."/>
            <person name="Magnuson J.K."/>
            <person name="James T.Y."/>
            <person name="O'Malley M.A."/>
            <person name="Stajich J.E."/>
            <person name="Spatafora J.W."/>
            <person name="Visel A."/>
            <person name="Grigoriev I.V."/>
        </authorList>
    </citation>
    <scope>NUCLEOTIDE SEQUENCE [LARGE SCALE GENOMIC DNA]</scope>
    <source>
        <strain evidence="3 4">JEL800</strain>
    </source>
</reference>
<feature type="transmembrane region" description="Helical" evidence="2">
    <location>
        <begin position="449"/>
        <end position="471"/>
    </location>
</feature>
<feature type="transmembrane region" description="Helical" evidence="2">
    <location>
        <begin position="78"/>
        <end position="99"/>
    </location>
</feature>
<dbReference type="PANTHER" id="PTHR16189">
    <property type="entry name" value="TRANSMEMBRANE PROTEIN 104-RELATED"/>
    <property type="match status" value="1"/>
</dbReference>
<evidence type="ECO:0008006" key="5">
    <source>
        <dbReference type="Google" id="ProtNLM"/>
    </source>
</evidence>
<keyword evidence="2" id="KW-1133">Transmembrane helix</keyword>
<dbReference type="Proteomes" id="UP000193642">
    <property type="component" value="Unassembled WGS sequence"/>
</dbReference>
<feature type="transmembrane region" description="Helical" evidence="2">
    <location>
        <begin position="373"/>
        <end position="393"/>
    </location>
</feature>
<dbReference type="AlphaFoldDB" id="A0A1Y2CXZ4"/>
<dbReference type="EMBL" id="MCGO01000004">
    <property type="protein sequence ID" value="ORY51847.1"/>
    <property type="molecule type" value="Genomic_DNA"/>
</dbReference>
<evidence type="ECO:0000313" key="4">
    <source>
        <dbReference type="Proteomes" id="UP000193642"/>
    </source>
</evidence>
<feature type="transmembrane region" description="Helical" evidence="2">
    <location>
        <begin position="328"/>
        <end position="353"/>
    </location>
</feature>